<organism evidence="1 2">
    <name type="scientific">Algoriphagus aquatilis</name>
    <dbReference type="NCBI Taxonomy" id="490186"/>
    <lineage>
        <taxon>Bacteria</taxon>
        <taxon>Pseudomonadati</taxon>
        <taxon>Bacteroidota</taxon>
        <taxon>Cytophagia</taxon>
        <taxon>Cytophagales</taxon>
        <taxon>Cyclobacteriaceae</taxon>
        <taxon>Algoriphagus</taxon>
    </lineage>
</organism>
<dbReference type="SUPFAM" id="SSF82185">
    <property type="entry name" value="Histone H3 K4-specific methyltransferase SET7/9 N-terminal domain"/>
    <property type="match status" value="2"/>
</dbReference>
<dbReference type="Proteomes" id="UP001596163">
    <property type="component" value="Unassembled WGS sequence"/>
</dbReference>
<dbReference type="PANTHER" id="PTHR33706:SF1">
    <property type="entry name" value="TPR REPEAT PROTEIN"/>
    <property type="match status" value="1"/>
</dbReference>
<name>A0ABW0BRV5_9BACT</name>
<comment type="caution">
    <text evidence="1">The sequence shown here is derived from an EMBL/GenBank/DDBJ whole genome shotgun (WGS) entry which is preliminary data.</text>
</comment>
<reference evidence="2" key="1">
    <citation type="journal article" date="2019" name="Int. J. Syst. Evol. Microbiol.">
        <title>The Global Catalogue of Microorganisms (GCM) 10K type strain sequencing project: providing services to taxonomists for standard genome sequencing and annotation.</title>
        <authorList>
            <consortium name="The Broad Institute Genomics Platform"/>
            <consortium name="The Broad Institute Genome Sequencing Center for Infectious Disease"/>
            <person name="Wu L."/>
            <person name="Ma J."/>
        </authorList>
    </citation>
    <scope>NUCLEOTIDE SEQUENCE [LARGE SCALE GENOMIC DNA]</scope>
    <source>
        <strain evidence="2">CGMCC 1.7030</strain>
    </source>
</reference>
<keyword evidence="2" id="KW-1185">Reference proteome</keyword>
<dbReference type="InterPro" id="IPR011652">
    <property type="entry name" value="MORN_2"/>
</dbReference>
<evidence type="ECO:0000313" key="1">
    <source>
        <dbReference type="EMBL" id="MFC5190577.1"/>
    </source>
</evidence>
<gene>
    <name evidence="1" type="ORF">ACFPIK_02270</name>
</gene>
<protein>
    <submittedName>
        <fullName evidence="1">Toxin-antitoxin system YwqK family antitoxin</fullName>
    </submittedName>
</protein>
<proteinExistence type="predicted"/>
<dbReference type="EMBL" id="JBHSKS010000001">
    <property type="protein sequence ID" value="MFC5190577.1"/>
    <property type="molecule type" value="Genomic_DNA"/>
</dbReference>
<evidence type="ECO:0000313" key="2">
    <source>
        <dbReference type="Proteomes" id="UP001596163"/>
    </source>
</evidence>
<dbReference type="RefSeq" id="WP_377911778.1">
    <property type="nucleotide sequence ID" value="NZ_JBHSKS010000001.1"/>
</dbReference>
<dbReference type="Gene3D" id="2.20.110.10">
    <property type="entry name" value="Histone H3 K4-specific methyltransferase SET7/9 N-terminal domain"/>
    <property type="match status" value="4"/>
</dbReference>
<dbReference type="Pfam" id="PF07661">
    <property type="entry name" value="MORN_2"/>
    <property type="match status" value="8"/>
</dbReference>
<sequence length="379" mass="42873">MVIPSIPFLNSITGKIKAVPVFTLIALYLVSVPNSFGQDTIRTYYDEQSLQIKEVLTKINGKAEGPVWLYDPTGKLILIGHLKNDKRDGAFYDLDPDSGDTLRIIHFRENLREGKALSFHPGGQLSQESTFVNNQLEGEVISYFPDGKIQDKTTFKGNKPDGTSTSFFPNGNPKSKTQFLAGQYHGVSEEYDESGNLLSKITYSKGILNGPEVTYYPDGQLKSQRQFINGALDGTYVLNYPDGKPERRGTYKKGSPEGEMIEYFPNGTIRMKAVYTKGIPIQPILYFHENESLRLRMTMDAQGEKIKEESFYPSGKPFSTVFFKMGIEEGEVKIFHENGIIQEIRNYTKGRLNGERKLFDEKGELIRTEVYEFGNKINK</sequence>
<dbReference type="PANTHER" id="PTHR33706">
    <property type="entry name" value="MORN VARIANT REPEAT PROTEIN"/>
    <property type="match status" value="1"/>
</dbReference>
<accession>A0ABW0BRV5</accession>